<organism evidence="1 2">
    <name type="scientific">Actinomyces lilanjuaniae</name>
    <dbReference type="NCBI Taxonomy" id="2321394"/>
    <lineage>
        <taxon>Bacteria</taxon>
        <taxon>Bacillati</taxon>
        <taxon>Actinomycetota</taxon>
        <taxon>Actinomycetes</taxon>
        <taxon>Actinomycetales</taxon>
        <taxon>Actinomycetaceae</taxon>
        <taxon>Actinomyces</taxon>
    </lineage>
</organism>
<accession>A0ABM6Z409</accession>
<reference evidence="1 2" key="1">
    <citation type="submission" date="2018-09" db="EMBL/GenBank/DDBJ databases">
        <authorList>
            <person name="Li J."/>
        </authorList>
    </citation>
    <scope>NUCLEOTIDE SEQUENCE [LARGE SCALE GENOMIC DNA]</scope>
    <source>
        <strain evidence="1 2">2129</strain>
    </source>
</reference>
<evidence type="ECO:0000313" key="1">
    <source>
        <dbReference type="EMBL" id="AYD90092.1"/>
    </source>
</evidence>
<keyword evidence="2" id="KW-1185">Reference proteome</keyword>
<gene>
    <name evidence="1" type="ORF">D5R93_08925</name>
</gene>
<evidence type="ECO:0000313" key="2">
    <source>
        <dbReference type="Proteomes" id="UP000273001"/>
    </source>
</evidence>
<protein>
    <submittedName>
        <fullName evidence="1">Uncharacterized protein</fullName>
    </submittedName>
</protein>
<dbReference type="Proteomes" id="UP000273001">
    <property type="component" value="Chromosome"/>
</dbReference>
<sequence length="84" mass="8941">MLTPCREGTEVTVLLLDASGRTLMGHQERRSLGALGWRVDSAAASRLLPDSAAAAEMTARILIEILHVAHPADLSCHLEVLSAP</sequence>
<name>A0ABM6Z409_9ACTO</name>
<dbReference type="EMBL" id="CP032514">
    <property type="protein sequence ID" value="AYD90092.1"/>
    <property type="molecule type" value="Genomic_DNA"/>
</dbReference>
<proteinExistence type="predicted"/>